<dbReference type="GeneID" id="96669141"/>
<evidence type="ECO:0008006" key="3">
    <source>
        <dbReference type="Google" id="ProtNLM"/>
    </source>
</evidence>
<dbReference type="PATRIC" id="fig|1122151.5.peg.1041"/>
<sequence>MKIYLIRHSEPDFSQVDAVGYTGLARDLTRLTPNGIKIADKAAQNPAFNEIQMLLISPYTRTMQTAQEILKYHQIPNQVELLLHEWRPDKSGKMDVTEEQLALAYKDYLDGTHKSDLDFETREEVMQRVNSVFDCYKDKYSCIGCVTHGGVMTQYTGDRMTPFCGIYEINYK</sequence>
<dbReference type="GO" id="GO:0016791">
    <property type="term" value="F:phosphatase activity"/>
    <property type="evidence" value="ECO:0007669"/>
    <property type="project" value="TreeGrafter"/>
</dbReference>
<dbReference type="SUPFAM" id="SSF53254">
    <property type="entry name" value="Phosphoglycerate mutase-like"/>
    <property type="match status" value="1"/>
</dbReference>
<protein>
    <recommendedName>
        <fullName evidence="3">Phosphoglycerate mutase</fullName>
    </recommendedName>
</protein>
<accession>A0A0R1PHA4</accession>
<dbReference type="Pfam" id="PF00300">
    <property type="entry name" value="His_Phos_1"/>
    <property type="match status" value="1"/>
</dbReference>
<gene>
    <name evidence="1" type="ORF">FD33_GL001004</name>
</gene>
<dbReference type="Proteomes" id="UP000051908">
    <property type="component" value="Unassembled WGS sequence"/>
</dbReference>
<reference evidence="1 2" key="1">
    <citation type="journal article" date="2015" name="Genome Announc.">
        <title>Expanding the biotechnology potential of lactobacilli through comparative genomics of 213 strains and associated genera.</title>
        <authorList>
            <person name="Sun Z."/>
            <person name="Harris H.M."/>
            <person name="McCann A."/>
            <person name="Guo C."/>
            <person name="Argimon S."/>
            <person name="Zhang W."/>
            <person name="Yang X."/>
            <person name="Jeffery I.B."/>
            <person name="Cooney J.C."/>
            <person name="Kagawa T.F."/>
            <person name="Liu W."/>
            <person name="Song Y."/>
            <person name="Salvetti E."/>
            <person name="Wrobel A."/>
            <person name="Rasinkangas P."/>
            <person name="Parkhill J."/>
            <person name="Rea M.C."/>
            <person name="O'Sullivan O."/>
            <person name="Ritari J."/>
            <person name="Douillard F.P."/>
            <person name="Paul Ross R."/>
            <person name="Yang R."/>
            <person name="Briner A.E."/>
            <person name="Felis G.E."/>
            <person name="de Vos W.M."/>
            <person name="Barrangou R."/>
            <person name="Klaenhammer T.R."/>
            <person name="Caufield P.W."/>
            <person name="Cui Y."/>
            <person name="Zhang H."/>
            <person name="O'Toole P.W."/>
        </authorList>
    </citation>
    <scope>NUCLEOTIDE SEQUENCE [LARGE SCALE GENOMIC DNA]</scope>
    <source>
        <strain evidence="1 2">DSM 13238</strain>
    </source>
</reference>
<dbReference type="SMART" id="SM00855">
    <property type="entry name" value="PGAM"/>
    <property type="match status" value="1"/>
</dbReference>
<dbReference type="OrthoDB" id="9782128at2"/>
<evidence type="ECO:0000313" key="2">
    <source>
        <dbReference type="Proteomes" id="UP000051908"/>
    </source>
</evidence>
<dbReference type="RefSeq" id="WP_025086121.1">
    <property type="nucleotide sequence ID" value="NZ_AZES01000129.1"/>
</dbReference>
<dbReference type="InterPro" id="IPR013078">
    <property type="entry name" value="His_Pase_superF_clade-1"/>
</dbReference>
<keyword evidence="2" id="KW-1185">Reference proteome</keyword>
<dbReference type="AlphaFoldDB" id="A0A0R1PHA4"/>
<proteinExistence type="predicted"/>
<dbReference type="CDD" id="cd07067">
    <property type="entry name" value="HP_PGM_like"/>
    <property type="match status" value="1"/>
</dbReference>
<dbReference type="PANTHER" id="PTHR48100">
    <property type="entry name" value="BROAD-SPECIFICITY PHOSPHATASE YOR283W-RELATED"/>
    <property type="match status" value="1"/>
</dbReference>
<evidence type="ECO:0000313" key="1">
    <source>
        <dbReference type="EMBL" id="KRL29317.1"/>
    </source>
</evidence>
<dbReference type="InterPro" id="IPR050275">
    <property type="entry name" value="PGM_Phosphatase"/>
</dbReference>
<comment type="caution">
    <text evidence="1">The sequence shown here is derived from an EMBL/GenBank/DDBJ whole genome shotgun (WGS) entry which is preliminary data.</text>
</comment>
<organism evidence="1 2">
    <name type="scientific">Companilactobacillus paralimentarius DSM 13238 = JCM 10415</name>
    <dbReference type="NCBI Taxonomy" id="1122151"/>
    <lineage>
        <taxon>Bacteria</taxon>
        <taxon>Bacillati</taxon>
        <taxon>Bacillota</taxon>
        <taxon>Bacilli</taxon>
        <taxon>Lactobacillales</taxon>
        <taxon>Lactobacillaceae</taxon>
        <taxon>Companilactobacillus</taxon>
    </lineage>
</organism>
<dbReference type="Gene3D" id="3.40.50.1240">
    <property type="entry name" value="Phosphoglycerate mutase-like"/>
    <property type="match status" value="1"/>
</dbReference>
<name>A0A0R1PHA4_9LACO</name>
<dbReference type="EMBL" id="AZES01000129">
    <property type="protein sequence ID" value="KRL29317.1"/>
    <property type="molecule type" value="Genomic_DNA"/>
</dbReference>
<dbReference type="InterPro" id="IPR029033">
    <property type="entry name" value="His_PPase_superfam"/>
</dbReference>